<feature type="domain" description="DUF5753" evidence="1">
    <location>
        <begin position="72"/>
        <end position="249"/>
    </location>
</feature>
<dbReference type="AlphaFoldDB" id="A0A1A9BGA4"/>
<dbReference type="GO" id="GO:0003677">
    <property type="term" value="F:DNA binding"/>
    <property type="evidence" value="ECO:0007669"/>
    <property type="project" value="InterPro"/>
</dbReference>
<evidence type="ECO:0000259" key="1">
    <source>
        <dbReference type="Pfam" id="PF19054"/>
    </source>
</evidence>
<accession>A0A1A9BGA4</accession>
<gene>
    <name evidence="2" type="ORF">GA0070622_5309</name>
</gene>
<name>A0A1A9BGA4_9ACTN</name>
<dbReference type="OrthoDB" id="3422637at2"/>
<dbReference type="InterPro" id="IPR010982">
    <property type="entry name" value="Lambda_DNA-bd_dom_sf"/>
</dbReference>
<proteinExistence type="predicted"/>
<sequence>MNHAVIEAMAASGETADSLAAQIGVDPKTAAKWANPGRIPQTRHRNRVAELLGREAEHLWPDVLKRREPAWFRRWVDVEREAVALRAFQLAWVPGLLQTEEYARATLAWEALTPAEVEELVSARIARQAVLSKERGPLFVAVMDQAVLERPITADPAVMGAQLAHLVRWAELPSVELHIVPGETRAYPGLNGPFTIADLPDGARVAHVDSQARAQIVEQASELATLERRWERIRSEALPRGRSMDFLREAARSWT</sequence>
<reference evidence="3" key="1">
    <citation type="submission" date="2016-06" db="EMBL/GenBank/DDBJ databases">
        <authorList>
            <person name="Varghese N."/>
            <person name="Submissions Spin"/>
        </authorList>
    </citation>
    <scope>NUCLEOTIDE SEQUENCE [LARGE SCALE GENOMIC DNA]</scope>
    <source>
        <strain evidence="3">DSM 45794</strain>
    </source>
</reference>
<evidence type="ECO:0000313" key="3">
    <source>
        <dbReference type="Proteomes" id="UP000199558"/>
    </source>
</evidence>
<dbReference type="EMBL" id="FLRH01000004">
    <property type="protein sequence ID" value="SBT68213.1"/>
    <property type="molecule type" value="Genomic_DNA"/>
</dbReference>
<evidence type="ECO:0000313" key="2">
    <source>
        <dbReference type="EMBL" id="SBT68213.1"/>
    </source>
</evidence>
<dbReference type="Gene3D" id="1.10.260.40">
    <property type="entry name" value="lambda repressor-like DNA-binding domains"/>
    <property type="match status" value="1"/>
</dbReference>
<dbReference type="STRING" id="946078.GA0070622_5309"/>
<dbReference type="Proteomes" id="UP000199558">
    <property type="component" value="Unassembled WGS sequence"/>
</dbReference>
<organism evidence="2 3">
    <name type="scientific">Micromonospora sediminicola</name>
    <dbReference type="NCBI Taxonomy" id="946078"/>
    <lineage>
        <taxon>Bacteria</taxon>
        <taxon>Bacillati</taxon>
        <taxon>Actinomycetota</taxon>
        <taxon>Actinomycetes</taxon>
        <taxon>Micromonosporales</taxon>
        <taxon>Micromonosporaceae</taxon>
        <taxon>Micromonospora</taxon>
    </lineage>
</organism>
<dbReference type="InterPro" id="IPR043917">
    <property type="entry name" value="DUF5753"/>
</dbReference>
<protein>
    <recommendedName>
        <fullName evidence="1">DUF5753 domain-containing protein</fullName>
    </recommendedName>
</protein>
<dbReference type="RefSeq" id="WP_091580212.1">
    <property type="nucleotide sequence ID" value="NZ_FLRH01000004.1"/>
</dbReference>
<keyword evidence="3" id="KW-1185">Reference proteome</keyword>
<dbReference type="Pfam" id="PF19054">
    <property type="entry name" value="DUF5753"/>
    <property type="match status" value="1"/>
</dbReference>